<dbReference type="RefSeq" id="WP_264946672.1">
    <property type="nucleotide sequence ID" value="NZ_JAPDRA010000020.1"/>
</dbReference>
<organism evidence="3 4">
    <name type="scientific">Sphingomonas canadensis</name>
    <dbReference type="NCBI Taxonomy" id="1219257"/>
    <lineage>
        <taxon>Bacteria</taxon>
        <taxon>Pseudomonadati</taxon>
        <taxon>Pseudomonadota</taxon>
        <taxon>Alphaproteobacteria</taxon>
        <taxon>Sphingomonadales</taxon>
        <taxon>Sphingomonadaceae</taxon>
        <taxon>Sphingomonas</taxon>
    </lineage>
</organism>
<keyword evidence="2" id="KW-0812">Transmembrane</keyword>
<evidence type="ECO:0008006" key="5">
    <source>
        <dbReference type="Google" id="ProtNLM"/>
    </source>
</evidence>
<feature type="coiled-coil region" evidence="1">
    <location>
        <begin position="126"/>
        <end position="153"/>
    </location>
</feature>
<dbReference type="Proteomes" id="UP001596977">
    <property type="component" value="Unassembled WGS sequence"/>
</dbReference>
<protein>
    <recommendedName>
        <fullName evidence="5">DUF4407 domain-containing protein</fullName>
    </recommendedName>
</protein>
<keyword evidence="1" id="KW-0175">Coiled coil</keyword>
<keyword evidence="2" id="KW-0472">Membrane</keyword>
<name>A0ABW3HEV7_9SPHN</name>
<sequence>MLILLIAVVALFIIIVSYGWLHLLLPIASDPIFAGVLALLLTLIAVVLARYIGEQRAVIRMRSDDTGERIIDWVFFYPFLFLISAMGTMNTAFYRFEGASVLQNDIDMAQIKLRELDSSSLKLLGGRDYEVRKQGVEMELRNLEKEITTTEGRRDELCGIGRNARESIRRIQGFLPEFRIPAGLDEQHSCRSTNLQAIYKTLEDLARGLLNDSVDPLLAELRPRIAAVQNSLTKAEGGLEMGANGTLDEGNYRSAQDALRNASTVFADARARLEGRIPESAGTLPSAKFDVSRSLNLGSVFSLLPTLTSRIGYGTTWVYIFAAILLDIALVYLFMQVALAAANFVGRIKRAPMTDPQFLWVNPST</sequence>
<evidence type="ECO:0000256" key="2">
    <source>
        <dbReference type="SAM" id="Phobius"/>
    </source>
</evidence>
<feature type="transmembrane region" description="Helical" evidence="2">
    <location>
        <begin position="317"/>
        <end position="345"/>
    </location>
</feature>
<reference evidence="4" key="1">
    <citation type="journal article" date="2019" name="Int. J. Syst. Evol. Microbiol.">
        <title>The Global Catalogue of Microorganisms (GCM) 10K type strain sequencing project: providing services to taxonomists for standard genome sequencing and annotation.</title>
        <authorList>
            <consortium name="The Broad Institute Genomics Platform"/>
            <consortium name="The Broad Institute Genome Sequencing Center for Infectious Disease"/>
            <person name="Wu L."/>
            <person name="Ma J."/>
        </authorList>
    </citation>
    <scope>NUCLEOTIDE SEQUENCE [LARGE SCALE GENOMIC DNA]</scope>
    <source>
        <strain evidence="4">CCUG 62982</strain>
    </source>
</reference>
<accession>A0ABW3HEV7</accession>
<proteinExistence type="predicted"/>
<keyword evidence="4" id="KW-1185">Reference proteome</keyword>
<evidence type="ECO:0000256" key="1">
    <source>
        <dbReference type="SAM" id="Coils"/>
    </source>
</evidence>
<feature type="transmembrane region" description="Helical" evidence="2">
    <location>
        <begin position="5"/>
        <end position="25"/>
    </location>
</feature>
<gene>
    <name evidence="3" type="ORF">ACFQ1E_20700</name>
</gene>
<feature type="transmembrane region" description="Helical" evidence="2">
    <location>
        <begin position="31"/>
        <end position="53"/>
    </location>
</feature>
<evidence type="ECO:0000313" key="3">
    <source>
        <dbReference type="EMBL" id="MFD0948768.1"/>
    </source>
</evidence>
<evidence type="ECO:0000313" key="4">
    <source>
        <dbReference type="Proteomes" id="UP001596977"/>
    </source>
</evidence>
<feature type="transmembrane region" description="Helical" evidence="2">
    <location>
        <begin position="74"/>
        <end position="94"/>
    </location>
</feature>
<keyword evidence="2" id="KW-1133">Transmembrane helix</keyword>
<dbReference type="EMBL" id="JBHTJG010000019">
    <property type="protein sequence ID" value="MFD0948768.1"/>
    <property type="molecule type" value="Genomic_DNA"/>
</dbReference>
<comment type="caution">
    <text evidence="3">The sequence shown here is derived from an EMBL/GenBank/DDBJ whole genome shotgun (WGS) entry which is preliminary data.</text>
</comment>